<feature type="transmembrane region" description="Helical" evidence="1">
    <location>
        <begin position="12"/>
        <end position="38"/>
    </location>
</feature>
<evidence type="ECO:0000256" key="1">
    <source>
        <dbReference type="SAM" id="Phobius"/>
    </source>
</evidence>
<protein>
    <recommendedName>
        <fullName evidence="4">DUF3159 domain-containing protein</fullName>
    </recommendedName>
</protein>
<gene>
    <name evidence="2" type="ORF">BIV57_20095</name>
</gene>
<keyword evidence="1" id="KW-0812">Transmembrane</keyword>
<evidence type="ECO:0008006" key="4">
    <source>
        <dbReference type="Google" id="ProtNLM"/>
    </source>
</evidence>
<dbReference type="OrthoDB" id="3870305at2"/>
<dbReference type="RefSeq" id="WP_071658323.1">
    <property type="nucleotide sequence ID" value="NZ_MLCF01000133.1"/>
</dbReference>
<accession>A0A1J7BAM4</accession>
<dbReference type="EMBL" id="MLCF01000133">
    <property type="protein sequence ID" value="OIV35707.1"/>
    <property type="molecule type" value="Genomic_DNA"/>
</dbReference>
<dbReference type="STRING" id="1428644.BIV57_20095"/>
<dbReference type="AlphaFoldDB" id="A0A1J7BAM4"/>
<comment type="caution">
    <text evidence="2">The sequence shown here is derived from an EMBL/GenBank/DDBJ whole genome shotgun (WGS) entry which is preliminary data.</text>
</comment>
<name>A0A1J7BAM4_9ACTN</name>
<feature type="transmembrane region" description="Helical" evidence="1">
    <location>
        <begin position="84"/>
        <end position="107"/>
    </location>
</feature>
<evidence type="ECO:0000313" key="2">
    <source>
        <dbReference type="EMBL" id="OIV35707.1"/>
    </source>
</evidence>
<keyword evidence="1" id="KW-1133">Transmembrane helix</keyword>
<feature type="transmembrane region" description="Helical" evidence="1">
    <location>
        <begin position="127"/>
        <end position="148"/>
    </location>
</feature>
<keyword evidence="3" id="KW-1185">Reference proteome</keyword>
<keyword evidence="1" id="KW-0472">Membrane</keyword>
<dbReference type="Proteomes" id="UP000243342">
    <property type="component" value="Unassembled WGS sequence"/>
</dbReference>
<organism evidence="2 3">
    <name type="scientific">Mangrovactinospora gilvigrisea</name>
    <dbReference type="NCBI Taxonomy" id="1428644"/>
    <lineage>
        <taxon>Bacteria</taxon>
        <taxon>Bacillati</taxon>
        <taxon>Actinomycetota</taxon>
        <taxon>Actinomycetes</taxon>
        <taxon>Kitasatosporales</taxon>
        <taxon>Streptomycetaceae</taxon>
        <taxon>Mangrovactinospora</taxon>
    </lineage>
</organism>
<proteinExistence type="predicted"/>
<reference evidence="2 3" key="1">
    <citation type="submission" date="2016-10" db="EMBL/GenBank/DDBJ databases">
        <title>Genome sequence of Streptomyces gilvigriseus MUSC 26.</title>
        <authorList>
            <person name="Lee L.-H."/>
            <person name="Ser H.-L."/>
        </authorList>
    </citation>
    <scope>NUCLEOTIDE SEQUENCE [LARGE SCALE GENOMIC DNA]</scope>
    <source>
        <strain evidence="2 3">MUSC 26</strain>
    </source>
</reference>
<evidence type="ECO:0000313" key="3">
    <source>
        <dbReference type="Proteomes" id="UP000243342"/>
    </source>
</evidence>
<feature type="transmembrane region" description="Helical" evidence="1">
    <location>
        <begin position="154"/>
        <end position="173"/>
    </location>
</feature>
<feature type="transmembrane region" description="Helical" evidence="1">
    <location>
        <begin position="50"/>
        <end position="69"/>
    </location>
</feature>
<sequence length="195" mass="20631">MGYIRSFAPWIVVSVLTGMVDVRWAALAGLVLAAAIVARQRRAGQGWDALVVEASAALYFAGWTAWAFAAPHSPAVTTWGNPLATLWLAAMAWGSLAAGRPFTLGIARTQVPEALWTSPVFLRVNRIITAVWAAAFTLSGAASLLLRLEAPDAGAARIAVTVIGFVVPVVFTVRYPKIARERAQARAHAQAAAGQ</sequence>